<dbReference type="PANTHER" id="PTHR11941:SF54">
    <property type="entry name" value="ENOYL-COA HYDRATASE, MITOCHONDRIAL"/>
    <property type="match status" value="1"/>
</dbReference>
<evidence type="ECO:0000313" key="8">
    <source>
        <dbReference type="EMBL" id="TDL44402.1"/>
    </source>
</evidence>
<comment type="caution">
    <text evidence="8">The sequence shown here is derived from an EMBL/GenBank/DDBJ whole genome shotgun (WGS) entry which is preliminary data.</text>
</comment>
<dbReference type="GeneID" id="64346715"/>
<evidence type="ECO:0000256" key="5">
    <source>
        <dbReference type="ARBA" id="ARBA00023717"/>
    </source>
</evidence>
<evidence type="ECO:0000256" key="6">
    <source>
        <dbReference type="RuleBase" id="RU003707"/>
    </source>
</evidence>
<dbReference type="GO" id="GO:0006635">
    <property type="term" value="P:fatty acid beta-oxidation"/>
    <property type="evidence" value="ECO:0007669"/>
    <property type="project" value="TreeGrafter"/>
</dbReference>
<feature type="region of interest" description="Disordered" evidence="7">
    <location>
        <begin position="1"/>
        <end position="25"/>
    </location>
</feature>
<dbReference type="PANTHER" id="PTHR11941">
    <property type="entry name" value="ENOYL-COA HYDRATASE-RELATED"/>
    <property type="match status" value="1"/>
</dbReference>
<evidence type="ECO:0000256" key="2">
    <source>
        <dbReference type="ARBA" id="ARBA00012076"/>
    </source>
</evidence>
<comment type="similarity">
    <text evidence="1 6">Belongs to the enoyl-CoA hydratase/isomerase family.</text>
</comment>
<evidence type="ECO:0000256" key="3">
    <source>
        <dbReference type="ARBA" id="ARBA00023239"/>
    </source>
</evidence>
<dbReference type="RefSeq" id="WP_133409507.1">
    <property type="nucleotide sequence ID" value="NZ_SMZT01000002.1"/>
</dbReference>
<dbReference type="EC" id="4.2.1.17" evidence="2"/>
<dbReference type="PROSITE" id="PS00166">
    <property type="entry name" value="ENOYL_COA_HYDRATASE"/>
    <property type="match status" value="1"/>
</dbReference>
<dbReference type="InterPro" id="IPR001753">
    <property type="entry name" value="Enoyl-CoA_hydra/iso"/>
</dbReference>
<sequence>MTDTTTDTTTTTGNSTGTALDTGTGTVTAELRGRVAVVTVNRPEVRNALNVGVLDGIEAALDALERREDAGAVVFTGAGEKAFVAGADISQLVGYTLRDGLRARMQRLWDRIQDLELPTIAAVNGFALGGGNELAMSCDIRVAAAGARFGLPETNLGILPGAGGTQRLSRLVGLGRAQEMILTGRIIDAEEALRIGLVTSVVPADELMDAALATADTILAKGPLAVRLAKLVVRNGAETDQRTGLLLERLAQSLLYASDEKAEGASAFLEKRPARFRDDD</sequence>
<reference evidence="8 9" key="1">
    <citation type="submission" date="2019-03" db="EMBL/GenBank/DDBJ databases">
        <title>Genome Sequencing and Assembly of Various Microbes Isolated from Partially Reclaimed Soil and Acid Mine Drainage (AMD) Site.</title>
        <authorList>
            <person name="Steinbock B."/>
            <person name="Bechtold R."/>
            <person name="Sevigny J.L."/>
            <person name="Thomas D."/>
            <person name="Cuthill L.R."/>
            <person name="Aveiro Johannsen E.J."/>
            <person name="Thomas K."/>
            <person name="Ghosh A."/>
        </authorList>
    </citation>
    <scope>NUCLEOTIDE SEQUENCE [LARGE SCALE GENOMIC DNA]</scope>
    <source>
        <strain evidence="8 9">S-A3</strain>
    </source>
</reference>
<keyword evidence="3" id="KW-0456">Lyase</keyword>
<comment type="catalytic activity">
    <reaction evidence="4">
        <text>a (3S)-3-hydroxyacyl-CoA = a (2E)-enoyl-CoA + H2O</text>
        <dbReference type="Rhea" id="RHEA:16105"/>
        <dbReference type="ChEBI" id="CHEBI:15377"/>
        <dbReference type="ChEBI" id="CHEBI:57318"/>
        <dbReference type="ChEBI" id="CHEBI:58856"/>
        <dbReference type="EC" id="4.2.1.17"/>
    </reaction>
</comment>
<evidence type="ECO:0000256" key="7">
    <source>
        <dbReference type="SAM" id="MobiDB-lite"/>
    </source>
</evidence>
<keyword evidence="8" id="KW-0413">Isomerase</keyword>
<dbReference type="Proteomes" id="UP000295163">
    <property type="component" value="Unassembled WGS sequence"/>
</dbReference>
<name>A0A4R5YGQ5_KOCRO</name>
<dbReference type="Pfam" id="PF00378">
    <property type="entry name" value="ECH_1"/>
    <property type="match status" value="1"/>
</dbReference>
<dbReference type="InterPro" id="IPR014748">
    <property type="entry name" value="Enoyl-CoA_hydra_C"/>
</dbReference>
<dbReference type="FunFam" id="1.10.12.10:FF:000001">
    <property type="entry name" value="Probable enoyl-CoA hydratase, mitochondrial"/>
    <property type="match status" value="1"/>
</dbReference>
<accession>A0A4R5YGQ5</accession>
<evidence type="ECO:0000256" key="1">
    <source>
        <dbReference type="ARBA" id="ARBA00005254"/>
    </source>
</evidence>
<dbReference type="AlphaFoldDB" id="A0A4R5YGQ5"/>
<gene>
    <name evidence="8" type="ORF">E2R59_04760</name>
</gene>
<dbReference type="SUPFAM" id="SSF52096">
    <property type="entry name" value="ClpP/crotonase"/>
    <property type="match status" value="1"/>
</dbReference>
<dbReference type="GO" id="GO:0004300">
    <property type="term" value="F:enoyl-CoA hydratase activity"/>
    <property type="evidence" value="ECO:0007669"/>
    <property type="project" value="UniProtKB-EC"/>
</dbReference>
<dbReference type="FunFam" id="3.90.226.10:FF:000009">
    <property type="entry name" value="Carnitinyl-CoA dehydratase"/>
    <property type="match status" value="1"/>
</dbReference>
<dbReference type="InterPro" id="IPR029045">
    <property type="entry name" value="ClpP/crotonase-like_dom_sf"/>
</dbReference>
<evidence type="ECO:0000313" key="9">
    <source>
        <dbReference type="Proteomes" id="UP000295163"/>
    </source>
</evidence>
<organism evidence="8 9">
    <name type="scientific">Kocuria rosea</name>
    <name type="common">Deinococcus erythromyxa</name>
    <name type="synonym">Micrococcus rubens</name>
    <dbReference type="NCBI Taxonomy" id="1275"/>
    <lineage>
        <taxon>Bacteria</taxon>
        <taxon>Bacillati</taxon>
        <taxon>Actinomycetota</taxon>
        <taxon>Actinomycetes</taxon>
        <taxon>Micrococcales</taxon>
        <taxon>Micrococcaceae</taxon>
        <taxon>Kocuria</taxon>
    </lineage>
</organism>
<protein>
    <recommendedName>
        <fullName evidence="2">enoyl-CoA hydratase</fullName>
        <ecNumber evidence="2">4.2.1.17</ecNumber>
    </recommendedName>
</protein>
<dbReference type="Gene3D" id="3.90.226.10">
    <property type="entry name" value="2-enoyl-CoA Hydratase, Chain A, domain 1"/>
    <property type="match status" value="1"/>
</dbReference>
<comment type="catalytic activity">
    <reaction evidence="5">
        <text>a 4-saturated-(3S)-3-hydroxyacyl-CoA = a (3E)-enoyl-CoA + H2O</text>
        <dbReference type="Rhea" id="RHEA:20724"/>
        <dbReference type="ChEBI" id="CHEBI:15377"/>
        <dbReference type="ChEBI" id="CHEBI:58521"/>
        <dbReference type="ChEBI" id="CHEBI:137480"/>
        <dbReference type="EC" id="4.2.1.17"/>
    </reaction>
</comment>
<dbReference type="EMBL" id="SMZT01000002">
    <property type="protein sequence ID" value="TDL44402.1"/>
    <property type="molecule type" value="Genomic_DNA"/>
</dbReference>
<dbReference type="CDD" id="cd06558">
    <property type="entry name" value="crotonase-like"/>
    <property type="match status" value="1"/>
</dbReference>
<feature type="compositionally biased region" description="Low complexity" evidence="7">
    <location>
        <begin position="1"/>
        <end position="22"/>
    </location>
</feature>
<proteinExistence type="inferred from homology"/>
<dbReference type="Gene3D" id="1.10.12.10">
    <property type="entry name" value="Lyase 2-enoyl-coa Hydratase, Chain A, domain 2"/>
    <property type="match status" value="1"/>
</dbReference>
<evidence type="ECO:0000256" key="4">
    <source>
        <dbReference type="ARBA" id="ARBA00023709"/>
    </source>
</evidence>
<dbReference type="GO" id="GO:0016853">
    <property type="term" value="F:isomerase activity"/>
    <property type="evidence" value="ECO:0007669"/>
    <property type="project" value="UniProtKB-KW"/>
</dbReference>
<dbReference type="InterPro" id="IPR018376">
    <property type="entry name" value="Enoyl-CoA_hyd/isom_CS"/>
</dbReference>